<proteinExistence type="predicted"/>
<dbReference type="AlphaFoldDB" id="A0AA35SFZ6"/>
<organism evidence="1 2">
    <name type="scientific">Geodia barretti</name>
    <name type="common">Barrett's horny sponge</name>
    <dbReference type="NCBI Taxonomy" id="519541"/>
    <lineage>
        <taxon>Eukaryota</taxon>
        <taxon>Metazoa</taxon>
        <taxon>Porifera</taxon>
        <taxon>Demospongiae</taxon>
        <taxon>Heteroscleromorpha</taxon>
        <taxon>Tetractinellida</taxon>
        <taxon>Astrophorina</taxon>
        <taxon>Geodiidae</taxon>
        <taxon>Geodia</taxon>
    </lineage>
</organism>
<dbReference type="EMBL" id="CASHTH010002370">
    <property type="protein sequence ID" value="CAI8028964.1"/>
    <property type="molecule type" value="Genomic_DNA"/>
</dbReference>
<dbReference type="Proteomes" id="UP001174909">
    <property type="component" value="Unassembled WGS sequence"/>
</dbReference>
<evidence type="ECO:0000313" key="1">
    <source>
        <dbReference type="EMBL" id="CAI8028964.1"/>
    </source>
</evidence>
<accession>A0AA35SFZ6</accession>
<name>A0AA35SFZ6_GEOBA</name>
<evidence type="ECO:0000313" key="2">
    <source>
        <dbReference type="Proteomes" id="UP001174909"/>
    </source>
</evidence>
<feature type="non-terminal residue" evidence="1">
    <location>
        <position position="1"/>
    </location>
</feature>
<keyword evidence="2" id="KW-1185">Reference proteome</keyword>
<reference evidence="1" key="1">
    <citation type="submission" date="2023-03" db="EMBL/GenBank/DDBJ databases">
        <authorList>
            <person name="Steffen K."/>
            <person name="Cardenas P."/>
        </authorList>
    </citation>
    <scope>NUCLEOTIDE SEQUENCE</scope>
</reference>
<comment type="caution">
    <text evidence="1">The sequence shown here is derived from an EMBL/GenBank/DDBJ whole genome shotgun (WGS) entry which is preliminary data.</text>
</comment>
<protein>
    <submittedName>
        <fullName evidence="1">Uncharacterized protein</fullName>
    </submittedName>
</protein>
<sequence length="73" mass="7631">MSDMELSERYSSVRLVNPFRGEMSAIESSASNSSVRLVAASSPVKSLILANSALSLVKFAISAMVMVAPGALP</sequence>
<gene>
    <name evidence="1" type="ORF">GBAR_LOCUS16476</name>
</gene>